<dbReference type="GO" id="GO:0020037">
    <property type="term" value="F:heme binding"/>
    <property type="evidence" value="ECO:0007669"/>
    <property type="project" value="InterPro"/>
</dbReference>
<dbReference type="GO" id="GO:0019417">
    <property type="term" value="P:sulfur oxidation"/>
    <property type="evidence" value="ECO:0007669"/>
    <property type="project" value="InterPro"/>
</dbReference>
<reference evidence="19 20" key="1">
    <citation type="journal article" date="2011" name="Stand. Genomic Sci.">
        <title>Complete genome sequence of Nitratifractor salsuginis type strain (E9I37-1).</title>
        <authorList>
            <person name="Anderson I."/>
            <person name="Sikorski J."/>
            <person name="Zeytun A."/>
            <person name="Nolan M."/>
            <person name="Lapidus A."/>
            <person name="Lucas S."/>
            <person name="Hammon N."/>
            <person name="Deshpande S."/>
            <person name="Cheng J.F."/>
            <person name="Tapia R."/>
            <person name="Han C."/>
            <person name="Goodwin L."/>
            <person name="Pitluck S."/>
            <person name="Liolios K."/>
            <person name="Pagani I."/>
            <person name="Ivanova N."/>
            <person name="Huntemann M."/>
            <person name="Mavromatis K."/>
            <person name="Ovchinikova G."/>
            <person name="Pati A."/>
            <person name="Chen A."/>
            <person name="Palaniappan K."/>
            <person name="Land M."/>
            <person name="Hauser L."/>
            <person name="Brambilla E.M."/>
            <person name="Ngatchou-Djao O.D."/>
            <person name="Rohde M."/>
            <person name="Tindall B.J."/>
            <person name="Goker M."/>
            <person name="Detter J.C."/>
            <person name="Woyke T."/>
            <person name="Bristow J."/>
            <person name="Eisen J.A."/>
            <person name="Markowitz V."/>
            <person name="Hugenholtz P."/>
            <person name="Klenk H.P."/>
            <person name="Kyrpides N.C."/>
        </authorList>
    </citation>
    <scope>NUCLEOTIDE SEQUENCE [LARGE SCALE GENOMIC DNA]</scope>
    <source>
        <strain evidence="20">DSM 16511 / JCM 12458 / E9I37-1</strain>
    </source>
</reference>
<comment type="cofactor">
    <cofactor evidence="15">
        <name>heme</name>
        <dbReference type="ChEBI" id="CHEBI:30413"/>
    </cofactor>
    <text evidence="15">Binds 2 heme groups per subunit.</text>
</comment>
<comment type="similarity">
    <text evidence="10 13">Belongs to the SoxA family.</text>
</comment>
<dbReference type="GO" id="GO:0009055">
    <property type="term" value="F:electron transfer activity"/>
    <property type="evidence" value="ECO:0007669"/>
    <property type="project" value="InterPro"/>
</dbReference>
<evidence type="ECO:0000313" key="19">
    <source>
        <dbReference type="EMBL" id="ADV45636.1"/>
    </source>
</evidence>
<evidence type="ECO:0000256" key="17">
    <source>
        <dbReference type="SAM" id="SignalP"/>
    </source>
</evidence>
<feature type="binding site" description="axial binding residue" evidence="16">
    <location>
        <position position="259"/>
    </location>
    <ligand>
        <name>heme c</name>
        <dbReference type="ChEBI" id="CHEBI:61717"/>
        <label>2</label>
    </ligand>
    <ligandPart>
        <name>Fe</name>
        <dbReference type="ChEBI" id="CHEBI:18248"/>
    </ligandPart>
</feature>
<keyword evidence="9 13" id="KW-0408">Iron</keyword>
<comment type="subunit">
    <text evidence="13">Heterodimer of SoxA and SoxX.</text>
</comment>
<keyword evidence="7 13" id="KW-0574">Periplasm</keyword>
<dbReference type="Pfam" id="PF21342">
    <property type="entry name" value="SoxA-TsdA_cyt-c"/>
    <property type="match status" value="2"/>
</dbReference>
<evidence type="ECO:0000259" key="18">
    <source>
        <dbReference type="Pfam" id="PF21342"/>
    </source>
</evidence>
<dbReference type="NCBIfam" id="TIGR04484">
    <property type="entry name" value="thiosulf_SoxA"/>
    <property type="match status" value="1"/>
</dbReference>
<dbReference type="RefSeq" id="WP_013553332.1">
    <property type="nucleotide sequence ID" value="NC_014935.1"/>
</dbReference>
<keyword evidence="20" id="KW-1185">Reference proteome</keyword>
<feature type="binding site" description="axial binding residue" evidence="16">
    <location>
        <position position="216"/>
    </location>
    <ligand>
        <name>heme c</name>
        <dbReference type="ChEBI" id="CHEBI:61717"/>
        <label>2</label>
    </ligand>
    <ligandPart>
        <name>Fe</name>
        <dbReference type="ChEBI" id="CHEBI:18248"/>
    </ligandPart>
</feature>
<feature type="signal peptide" evidence="17">
    <location>
        <begin position="1"/>
        <end position="28"/>
    </location>
</feature>
<keyword evidence="2 13" id="KW-0813">Transport</keyword>
<protein>
    <recommendedName>
        <fullName evidence="13">SoxAX cytochrome complex subunit A</fullName>
        <ecNumber evidence="13">2.8.5.2</ecNumber>
    </recommendedName>
    <alternativeName>
        <fullName evidence="13">Protein SoxA</fullName>
    </alternativeName>
    <alternativeName>
        <fullName evidence="13">Sulfur oxidizing protein A</fullName>
    </alternativeName>
    <alternativeName>
        <fullName evidence="13">Thiosulfate-oxidizing multienzyme system protein SoxA</fullName>
    </alternativeName>
</protein>
<evidence type="ECO:0000256" key="3">
    <source>
        <dbReference type="ARBA" id="ARBA00022617"/>
    </source>
</evidence>
<dbReference type="eggNOG" id="COG3258">
    <property type="taxonomic scope" value="Bacteria"/>
</dbReference>
<evidence type="ECO:0000256" key="9">
    <source>
        <dbReference type="ARBA" id="ARBA00023004"/>
    </source>
</evidence>
<comment type="catalytic activity">
    <reaction evidence="11 13">
        <text>L-cysteinyl-[SoxY protein] + thiosulfate + 2 Fe(III)-[cytochrome c] = S-sulfosulfanyl-L-cysteinyl-[SoxY protein] + 2 Fe(II)-[cytochrome c] + 2 H(+)</text>
        <dbReference type="Rhea" id="RHEA:56720"/>
        <dbReference type="Rhea" id="RHEA-COMP:10350"/>
        <dbReference type="Rhea" id="RHEA-COMP:14328"/>
        <dbReference type="Rhea" id="RHEA-COMP:14399"/>
        <dbReference type="Rhea" id="RHEA-COMP:14691"/>
        <dbReference type="ChEBI" id="CHEBI:15378"/>
        <dbReference type="ChEBI" id="CHEBI:29033"/>
        <dbReference type="ChEBI" id="CHEBI:29034"/>
        <dbReference type="ChEBI" id="CHEBI:29950"/>
        <dbReference type="ChEBI" id="CHEBI:33542"/>
        <dbReference type="ChEBI" id="CHEBI:139321"/>
        <dbReference type="EC" id="2.8.5.2"/>
    </reaction>
</comment>
<evidence type="ECO:0000256" key="16">
    <source>
        <dbReference type="PIRSR" id="PIRSR038455-3"/>
    </source>
</evidence>
<dbReference type="OrthoDB" id="9808312at2"/>
<evidence type="ECO:0000256" key="6">
    <source>
        <dbReference type="ARBA" id="ARBA00022729"/>
    </source>
</evidence>
<organism evidence="19 20">
    <name type="scientific">Nitratifractor salsuginis (strain DSM 16511 / JCM 12458 / E9I37-1)</name>
    <dbReference type="NCBI Taxonomy" id="749222"/>
    <lineage>
        <taxon>Bacteria</taxon>
        <taxon>Pseudomonadati</taxon>
        <taxon>Campylobacterota</taxon>
        <taxon>Epsilonproteobacteria</taxon>
        <taxon>Campylobacterales</taxon>
        <taxon>Sulfurovaceae</taxon>
        <taxon>Nitratifractor</taxon>
    </lineage>
</organism>
<dbReference type="InterPro" id="IPR025710">
    <property type="entry name" value="SoxA"/>
</dbReference>
<comment type="catalytic activity">
    <reaction evidence="12 13">
        <text>S-sulfanyl-L-cysteinyl-[SoxY protein] + thiosulfate + 2 Fe(III)-[cytochrome c] = S-(2-sulfodisulfanyl)-L-cysteinyl-[SoxY protein] + 2 Fe(II)-[cytochrome c] + 2 H(+)</text>
        <dbReference type="Rhea" id="RHEA:51224"/>
        <dbReference type="Rhea" id="RHEA-COMP:10350"/>
        <dbReference type="Rhea" id="RHEA-COMP:14399"/>
        <dbReference type="Rhea" id="RHEA-COMP:14689"/>
        <dbReference type="Rhea" id="RHEA-COMP:14690"/>
        <dbReference type="ChEBI" id="CHEBI:15378"/>
        <dbReference type="ChEBI" id="CHEBI:29033"/>
        <dbReference type="ChEBI" id="CHEBI:29034"/>
        <dbReference type="ChEBI" id="CHEBI:33542"/>
        <dbReference type="ChEBI" id="CHEBI:61963"/>
        <dbReference type="ChEBI" id="CHEBI:140664"/>
        <dbReference type="EC" id="2.8.5.2"/>
    </reaction>
</comment>
<evidence type="ECO:0000256" key="15">
    <source>
        <dbReference type="PIRSR" id="PIRSR038455-2"/>
    </source>
</evidence>
<dbReference type="Proteomes" id="UP000008633">
    <property type="component" value="Chromosome"/>
</dbReference>
<keyword evidence="3 13" id="KW-0349">Heme</keyword>
<feature type="active site" description="Cysteine persulfide intermediate" evidence="14">
    <location>
        <position position="259"/>
    </location>
</feature>
<dbReference type="STRING" id="749222.Nitsa_0366"/>
<evidence type="ECO:0000256" key="1">
    <source>
        <dbReference type="ARBA" id="ARBA00004418"/>
    </source>
</evidence>
<comment type="subcellular location">
    <subcellularLocation>
        <location evidence="1 13">Periplasm</location>
    </subcellularLocation>
</comment>
<evidence type="ECO:0000256" key="2">
    <source>
        <dbReference type="ARBA" id="ARBA00022448"/>
    </source>
</evidence>
<feature type="binding site" evidence="15">
    <location>
        <position position="255"/>
    </location>
    <ligand>
        <name>substrate</name>
    </ligand>
</feature>
<feature type="domain" description="Cytochrome c" evidence="18">
    <location>
        <begin position="104"/>
        <end position="176"/>
    </location>
</feature>
<name>E6WZX8_NITSE</name>
<dbReference type="InterPro" id="IPR009056">
    <property type="entry name" value="Cyt_c-like_dom"/>
</dbReference>
<dbReference type="Gene3D" id="1.10.760.10">
    <property type="entry name" value="Cytochrome c-like domain"/>
    <property type="match status" value="2"/>
</dbReference>
<keyword evidence="4 13" id="KW-0808">Transferase</keyword>
<gene>
    <name evidence="19" type="ordered locus">Nitsa_0366</name>
</gene>
<evidence type="ECO:0000256" key="14">
    <source>
        <dbReference type="PIRSR" id="PIRSR038455-1"/>
    </source>
</evidence>
<dbReference type="HOGENOM" id="CLU_079910_1_0_7"/>
<feature type="binding site" description="covalent" evidence="15">
    <location>
        <position position="212"/>
    </location>
    <ligand>
        <name>heme c</name>
        <dbReference type="ChEBI" id="CHEBI:61717"/>
        <label>2</label>
    </ligand>
</feature>
<evidence type="ECO:0000256" key="12">
    <source>
        <dbReference type="ARBA" id="ARBA00048423"/>
    </source>
</evidence>
<dbReference type="AlphaFoldDB" id="E6WZX8"/>
<dbReference type="EMBL" id="CP002452">
    <property type="protein sequence ID" value="ADV45636.1"/>
    <property type="molecule type" value="Genomic_DNA"/>
</dbReference>
<dbReference type="EC" id="2.8.5.2" evidence="13"/>
<dbReference type="KEGG" id="nsa:Nitsa_0366"/>
<evidence type="ECO:0000256" key="10">
    <source>
        <dbReference type="ARBA" id="ARBA00025746"/>
    </source>
</evidence>
<dbReference type="GO" id="GO:0042597">
    <property type="term" value="C:periplasmic space"/>
    <property type="evidence" value="ECO:0007669"/>
    <property type="project" value="UniProtKB-SubCell"/>
</dbReference>
<keyword evidence="8 13" id="KW-0249">Electron transport</keyword>
<evidence type="ECO:0000256" key="11">
    <source>
        <dbReference type="ARBA" id="ARBA00048077"/>
    </source>
</evidence>
<dbReference type="GO" id="GO:0016669">
    <property type="term" value="F:oxidoreductase activity, acting on a sulfur group of donors, cytochrome as acceptor"/>
    <property type="evidence" value="ECO:0007669"/>
    <property type="project" value="InterPro"/>
</dbReference>
<proteinExistence type="inferred from homology"/>
<dbReference type="SUPFAM" id="SSF46626">
    <property type="entry name" value="Cytochrome c"/>
    <property type="match status" value="2"/>
</dbReference>
<dbReference type="GO" id="GO:0016740">
    <property type="term" value="F:transferase activity"/>
    <property type="evidence" value="ECO:0007669"/>
    <property type="project" value="UniProtKB-KW"/>
</dbReference>
<dbReference type="GO" id="GO:0046872">
    <property type="term" value="F:metal ion binding"/>
    <property type="evidence" value="ECO:0007669"/>
    <property type="project" value="UniProtKB-KW"/>
</dbReference>
<reference evidence="20" key="2">
    <citation type="submission" date="2011-01" db="EMBL/GenBank/DDBJ databases">
        <title>The complete genome of Nitratifractor salsuginis DSM 16511.</title>
        <authorList>
            <consortium name="US DOE Joint Genome Institute (JGI-PGF)"/>
            <person name="Lucas S."/>
            <person name="Copeland A."/>
            <person name="Lapidus A."/>
            <person name="Bruce D."/>
            <person name="Goodwin L."/>
            <person name="Pitluck S."/>
            <person name="Kyrpides N."/>
            <person name="Mavromatis K."/>
            <person name="Ivanova N."/>
            <person name="Mikhailova N."/>
            <person name="Zeytun A."/>
            <person name="Detter J.C."/>
            <person name="Tapia R."/>
            <person name="Han C."/>
            <person name="Land M."/>
            <person name="Hauser L."/>
            <person name="Markowitz V."/>
            <person name="Cheng J.-F."/>
            <person name="Hugenholtz P."/>
            <person name="Woyke T."/>
            <person name="Wu D."/>
            <person name="Tindall B."/>
            <person name="Schuetze A."/>
            <person name="Brambilla E."/>
            <person name="Klenk H.-P."/>
            <person name="Eisen J.A."/>
        </authorList>
    </citation>
    <scope>NUCLEOTIDE SEQUENCE [LARGE SCALE GENOMIC DNA]</scope>
    <source>
        <strain evidence="20">DSM 16511 / JCM 12458 / E9I37-1</strain>
    </source>
</reference>
<feature type="binding site" description="axial binding residue" evidence="16">
    <location>
        <position position="147"/>
    </location>
    <ligand>
        <name>heme c</name>
        <dbReference type="ChEBI" id="CHEBI:61717"/>
        <label>1</label>
    </ligand>
    <ligandPart>
        <name>Fe</name>
        <dbReference type="ChEBI" id="CHEBI:18248"/>
    </ligandPart>
</feature>
<feature type="chain" id="PRO_5003212614" description="SoxAX cytochrome complex subunit A" evidence="17">
    <location>
        <begin position="29"/>
        <end position="298"/>
    </location>
</feature>
<evidence type="ECO:0000256" key="13">
    <source>
        <dbReference type="PIRNR" id="PIRNR038455"/>
    </source>
</evidence>
<feature type="domain" description="Cytochrome c" evidence="18">
    <location>
        <begin position="196"/>
        <end position="291"/>
    </location>
</feature>
<evidence type="ECO:0000256" key="5">
    <source>
        <dbReference type="ARBA" id="ARBA00022723"/>
    </source>
</evidence>
<keyword evidence="5 13" id="KW-0479">Metal-binding</keyword>
<evidence type="ECO:0000256" key="7">
    <source>
        <dbReference type="ARBA" id="ARBA00022764"/>
    </source>
</evidence>
<evidence type="ECO:0000256" key="4">
    <source>
        <dbReference type="ARBA" id="ARBA00022679"/>
    </source>
</evidence>
<evidence type="ECO:0000313" key="20">
    <source>
        <dbReference type="Proteomes" id="UP000008633"/>
    </source>
</evidence>
<sequence length="298" mass="33619">MIAKMAKASIAVMIGAAALSAASFNTQAEKDRQALVKYFEKKFSDPVKNRAMFPYATEDELKNFIHPVKFEDFRMGSYAYNKEGRDQYEEINEMPPYEDNVDAGEELYNETKGIKQCFPDPAIAGEYPRFDTQKGKVVTLSVAINDCLKAHGQKPWKLTKGKLADLEAYFAAKSKEAGKKVHITIPSKEAAAAYERGKKYYYSQRGYLKLSCATCHVQGAGSRVRREVLSPLLGHTTHFPVYRLKWQGLGTLERRIKGCEKNQGENPHKPGSPWMSEMLYFMAYMSNGLPVDGPDIRK</sequence>
<dbReference type="PIRSF" id="PIRSF038455">
    <property type="entry name" value="SoxA"/>
    <property type="match status" value="1"/>
</dbReference>
<dbReference type="InterPro" id="IPR036909">
    <property type="entry name" value="Cyt_c-like_dom_sf"/>
</dbReference>
<feature type="binding site" description="covalent" evidence="15">
    <location>
        <position position="215"/>
    </location>
    <ligand>
        <name>heme c</name>
        <dbReference type="ChEBI" id="CHEBI:61717"/>
        <label>2</label>
    </ligand>
</feature>
<evidence type="ECO:0000256" key="8">
    <source>
        <dbReference type="ARBA" id="ARBA00022982"/>
    </source>
</evidence>
<accession>E6WZX8</accession>
<feature type="binding site" description="covalent" evidence="15">
    <location>
        <position position="117"/>
    </location>
    <ligand>
        <name>heme c</name>
        <dbReference type="ChEBI" id="CHEBI:61717"/>
        <label>1</label>
    </ligand>
</feature>
<keyword evidence="6 17" id="KW-0732">Signal</keyword>
<dbReference type="GO" id="GO:0070069">
    <property type="term" value="C:cytochrome complex"/>
    <property type="evidence" value="ECO:0007669"/>
    <property type="project" value="InterPro"/>
</dbReference>